<dbReference type="GO" id="GO:0031265">
    <property type="term" value="C:CD95 death-inducing signaling complex"/>
    <property type="evidence" value="ECO:0007669"/>
    <property type="project" value="TreeGrafter"/>
</dbReference>
<dbReference type="GO" id="GO:0097191">
    <property type="term" value="P:extrinsic apoptotic signaling pathway"/>
    <property type="evidence" value="ECO:0007669"/>
    <property type="project" value="TreeGrafter"/>
</dbReference>
<organism evidence="3 4">
    <name type="scientific">Synaphobranchus kaupii</name>
    <name type="common">Kaup's arrowtooth eel</name>
    <dbReference type="NCBI Taxonomy" id="118154"/>
    <lineage>
        <taxon>Eukaryota</taxon>
        <taxon>Metazoa</taxon>
        <taxon>Chordata</taxon>
        <taxon>Craniata</taxon>
        <taxon>Vertebrata</taxon>
        <taxon>Euteleostomi</taxon>
        <taxon>Actinopterygii</taxon>
        <taxon>Neopterygii</taxon>
        <taxon>Teleostei</taxon>
        <taxon>Anguilliformes</taxon>
        <taxon>Synaphobranchidae</taxon>
        <taxon>Synaphobranchus</taxon>
    </lineage>
</organism>
<dbReference type="SMART" id="SM00031">
    <property type="entry name" value="DED"/>
    <property type="match status" value="1"/>
</dbReference>
<dbReference type="Gene3D" id="1.10.533.10">
    <property type="entry name" value="Death Domain, Fas"/>
    <property type="match status" value="2"/>
</dbReference>
<dbReference type="Pfam" id="PF01335">
    <property type="entry name" value="DED"/>
    <property type="match status" value="1"/>
</dbReference>
<dbReference type="InterPro" id="IPR001875">
    <property type="entry name" value="DED_dom"/>
</dbReference>
<dbReference type="InterPro" id="IPR011029">
    <property type="entry name" value="DEATH-like_dom_sf"/>
</dbReference>
<protein>
    <recommendedName>
        <fullName evidence="5">FADD</fullName>
    </recommendedName>
</protein>
<dbReference type="GO" id="GO:0005123">
    <property type="term" value="F:death receptor binding"/>
    <property type="evidence" value="ECO:0007669"/>
    <property type="project" value="TreeGrafter"/>
</dbReference>
<reference evidence="3" key="1">
    <citation type="journal article" date="2023" name="Science">
        <title>Genome structures resolve the early diversification of teleost fishes.</title>
        <authorList>
            <person name="Parey E."/>
            <person name="Louis A."/>
            <person name="Montfort J."/>
            <person name="Bouchez O."/>
            <person name="Roques C."/>
            <person name="Iampietro C."/>
            <person name="Lluch J."/>
            <person name="Castinel A."/>
            <person name="Donnadieu C."/>
            <person name="Desvignes T."/>
            <person name="Floi Bucao C."/>
            <person name="Jouanno E."/>
            <person name="Wen M."/>
            <person name="Mejri S."/>
            <person name="Dirks R."/>
            <person name="Jansen H."/>
            <person name="Henkel C."/>
            <person name="Chen W.J."/>
            <person name="Zahm M."/>
            <person name="Cabau C."/>
            <person name="Klopp C."/>
            <person name="Thompson A.W."/>
            <person name="Robinson-Rechavi M."/>
            <person name="Braasch I."/>
            <person name="Lecointre G."/>
            <person name="Bobe J."/>
            <person name="Postlethwait J.H."/>
            <person name="Berthelot C."/>
            <person name="Roest Crollius H."/>
            <person name="Guiguen Y."/>
        </authorList>
    </citation>
    <scope>NUCLEOTIDE SEQUENCE</scope>
    <source>
        <strain evidence="3">WJC10195</strain>
    </source>
</reference>
<dbReference type="OrthoDB" id="100767at2759"/>
<dbReference type="GO" id="GO:0042981">
    <property type="term" value="P:regulation of apoptotic process"/>
    <property type="evidence" value="ECO:0007669"/>
    <property type="project" value="InterPro"/>
</dbReference>
<dbReference type="Proteomes" id="UP001152622">
    <property type="component" value="Chromosome 16"/>
</dbReference>
<dbReference type="PANTHER" id="PTHR15077:SF10">
    <property type="entry name" value="FAS-ASSOCIATED DEATH DOMAIN PROTEIN"/>
    <property type="match status" value="1"/>
</dbReference>
<evidence type="ECO:0000259" key="2">
    <source>
        <dbReference type="PROSITE" id="PS50168"/>
    </source>
</evidence>
<dbReference type="InterPro" id="IPR016729">
    <property type="entry name" value="FADD"/>
</dbReference>
<evidence type="ECO:0000259" key="1">
    <source>
        <dbReference type="PROSITE" id="PS50017"/>
    </source>
</evidence>
<dbReference type="SUPFAM" id="SSF47986">
    <property type="entry name" value="DEATH domain"/>
    <property type="match status" value="1"/>
</dbReference>
<evidence type="ECO:0000313" key="3">
    <source>
        <dbReference type="EMBL" id="KAJ8340540.1"/>
    </source>
</evidence>
<dbReference type="GO" id="GO:0045089">
    <property type="term" value="P:positive regulation of innate immune response"/>
    <property type="evidence" value="ECO:0007669"/>
    <property type="project" value="TreeGrafter"/>
</dbReference>
<dbReference type="PANTHER" id="PTHR15077">
    <property type="entry name" value="FAS-ASSOCIATING DEATH DOMAIN-CONTAINING PROTEIN FADD"/>
    <property type="match status" value="1"/>
</dbReference>
<sequence>MRREFDCTFRNTFTSNLKAKPLFLAPDVADAGFLGGIGLEEVLDFLFEVCEDLQDAGGIRAAGCISSDLSPENVEEIKFLCPDIGKKRLENIKSGIQLFQCLREMEKIGPDNTQFLRYLLNTIKRADLLEILSNFEKYGAGPEQIQLDPNERAKLDIATDVLSEQLGKHWRRFGRKLGITDAKLEHISAKHPNDLREQAVGLSCEWQKMRGAEATVDDLIKALRACDFNLTADLLTRKLWEMEQQH</sequence>
<comment type="caution">
    <text evidence="3">The sequence shown here is derived from an EMBL/GenBank/DDBJ whole genome shotgun (WGS) entry which is preliminary data.</text>
</comment>
<dbReference type="CDD" id="cd08336">
    <property type="entry name" value="DED_FADD"/>
    <property type="match status" value="1"/>
</dbReference>
<feature type="domain" description="DED" evidence="2">
    <location>
        <begin position="65"/>
        <end position="134"/>
    </location>
</feature>
<dbReference type="PROSITE" id="PS50017">
    <property type="entry name" value="DEATH_DOMAIN"/>
    <property type="match status" value="1"/>
</dbReference>
<feature type="domain" description="Death" evidence="1">
    <location>
        <begin position="155"/>
        <end position="239"/>
    </location>
</feature>
<accession>A0A9Q1EKT8</accession>
<dbReference type="GO" id="GO:0089720">
    <property type="term" value="F:caspase binding"/>
    <property type="evidence" value="ECO:0007669"/>
    <property type="project" value="TreeGrafter"/>
</dbReference>
<dbReference type="EMBL" id="JAINUF010000016">
    <property type="protein sequence ID" value="KAJ8340540.1"/>
    <property type="molecule type" value="Genomic_DNA"/>
</dbReference>
<dbReference type="SMART" id="SM00005">
    <property type="entry name" value="DEATH"/>
    <property type="match status" value="1"/>
</dbReference>
<name>A0A9Q1EKT8_SYNKA</name>
<evidence type="ECO:0008006" key="5">
    <source>
        <dbReference type="Google" id="ProtNLM"/>
    </source>
</evidence>
<proteinExistence type="predicted"/>
<evidence type="ECO:0000313" key="4">
    <source>
        <dbReference type="Proteomes" id="UP001152622"/>
    </source>
</evidence>
<gene>
    <name evidence="3" type="ORF">SKAU_G00351730</name>
</gene>
<dbReference type="AlphaFoldDB" id="A0A9Q1EKT8"/>
<dbReference type="InterPro" id="IPR000488">
    <property type="entry name" value="Death_dom"/>
</dbReference>
<dbReference type="PROSITE" id="PS50168">
    <property type="entry name" value="DED"/>
    <property type="match status" value="1"/>
</dbReference>
<keyword evidence="4" id="KW-1185">Reference proteome</keyword>
<dbReference type="Pfam" id="PF00531">
    <property type="entry name" value="Death"/>
    <property type="match status" value="1"/>
</dbReference>